<organism evidence="2 3">
    <name type="scientific">Araneus ventricosus</name>
    <name type="common">Orbweaver spider</name>
    <name type="synonym">Epeira ventricosa</name>
    <dbReference type="NCBI Taxonomy" id="182803"/>
    <lineage>
        <taxon>Eukaryota</taxon>
        <taxon>Metazoa</taxon>
        <taxon>Ecdysozoa</taxon>
        <taxon>Arthropoda</taxon>
        <taxon>Chelicerata</taxon>
        <taxon>Arachnida</taxon>
        <taxon>Araneae</taxon>
        <taxon>Araneomorphae</taxon>
        <taxon>Entelegynae</taxon>
        <taxon>Araneoidea</taxon>
        <taxon>Araneidae</taxon>
        <taxon>Araneus</taxon>
    </lineage>
</organism>
<keyword evidence="3" id="KW-1185">Reference proteome</keyword>
<accession>A0A4Y2S921</accession>
<comment type="caution">
    <text evidence="2">The sequence shown here is derived from an EMBL/GenBank/DDBJ whole genome shotgun (WGS) entry which is preliminary data.</text>
</comment>
<feature type="coiled-coil region" evidence="1">
    <location>
        <begin position="55"/>
        <end position="84"/>
    </location>
</feature>
<proteinExistence type="predicted"/>
<reference evidence="2 3" key="1">
    <citation type="journal article" date="2019" name="Sci. Rep.">
        <title>Orb-weaving spider Araneus ventricosus genome elucidates the spidroin gene catalogue.</title>
        <authorList>
            <person name="Kono N."/>
            <person name="Nakamura H."/>
            <person name="Ohtoshi R."/>
            <person name="Moran D.A.P."/>
            <person name="Shinohara A."/>
            <person name="Yoshida Y."/>
            <person name="Fujiwara M."/>
            <person name="Mori M."/>
            <person name="Tomita M."/>
            <person name="Arakawa K."/>
        </authorList>
    </citation>
    <scope>NUCLEOTIDE SEQUENCE [LARGE SCALE GENOMIC DNA]</scope>
</reference>
<gene>
    <name evidence="2" type="ORF">AVEN_145255_1</name>
</gene>
<keyword evidence="1" id="KW-0175">Coiled coil</keyword>
<protein>
    <submittedName>
        <fullName evidence="2">Uncharacterized protein</fullName>
    </submittedName>
</protein>
<dbReference type="Proteomes" id="UP000499080">
    <property type="component" value="Unassembled WGS sequence"/>
</dbReference>
<name>A0A4Y2S921_ARAVE</name>
<dbReference type="AlphaFoldDB" id="A0A4Y2S921"/>
<evidence type="ECO:0000256" key="1">
    <source>
        <dbReference type="SAM" id="Coils"/>
    </source>
</evidence>
<evidence type="ECO:0000313" key="3">
    <source>
        <dbReference type="Proteomes" id="UP000499080"/>
    </source>
</evidence>
<evidence type="ECO:0000313" key="2">
    <source>
        <dbReference type="EMBL" id="GBN84421.1"/>
    </source>
</evidence>
<sequence>MAFLAKFRKVDLNRLAEELGIEIIPEDRVIDICKKIKNSPDYEEEFAKRQLEVIAQEREAEAEIAKVEVARKEREAELAVKERETKSIRTRKIENC</sequence>
<dbReference type="EMBL" id="BGPR01020344">
    <property type="protein sequence ID" value="GBN84421.1"/>
    <property type="molecule type" value="Genomic_DNA"/>
</dbReference>